<evidence type="ECO:0000256" key="3">
    <source>
        <dbReference type="ARBA" id="ARBA00023002"/>
    </source>
</evidence>
<reference evidence="8 9" key="1">
    <citation type="journal article" date="2016" name="Nat. Commun.">
        <title>Thousands of microbial genomes shed light on interconnected biogeochemical processes in an aquifer system.</title>
        <authorList>
            <person name="Anantharaman K."/>
            <person name="Brown C.T."/>
            <person name="Hug L.A."/>
            <person name="Sharon I."/>
            <person name="Castelle C.J."/>
            <person name="Probst A.J."/>
            <person name="Thomas B.C."/>
            <person name="Singh A."/>
            <person name="Wilkins M.J."/>
            <person name="Karaoz U."/>
            <person name="Brodie E.L."/>
            <person name="Williams K.H."/>
            <person name="Hubbard S.S."/>
            <person name="Banfield J.F."/>
        </authorList>
    </citation>
    <scope>NUCLEOTIDE SEQUENCE [LARGE SCALE GENOMIC DNA]</scope>
</reference>
<organism evidence="8 9">
    <name type="scientific">Candidatus Gottesmanbacteria bacterium RIFCSPLOWO2_02_FULL_38_8</name>
    <dbReference type="NCBI Taxonomy" id="1798397"/>
    <lineage>
        <taxon>Bacteria</taxon>
        <taxon>Candidatus Gottesmaniibacteriota</taxon>
    </lineage>
</organism>
<name>A0A1F6B4H1_9BACT</name>
<evidence type="ECO:0000256" key="2">
    <source>
        <dbReference type="ARBA" id="ARBA00022729"/>
    </source>
</evidence>
<evidence type="ECO:0000256" key="1">
    <source>
        <dbReference type="ARBA" id="ARBA00005791"/>
    </source>
</evidence>
<keyword evidence="4" id="KW-1015">Disulfide bond</keyword>
<keyword evidence="3" id="KW-0560">Oxidoreductase</keyword>
<feature type="domain" description="Thioredoxin-like fold" evidence="7">
    <location>
        <begin position="170"/>
        <end position="279"/>
    </location>
</feature>
<evidence type="ECO:0000313" key="9">
    <source>
        <dbReference type="Proteomes" id="UP000179209"/>
    </source>
</evidence>
<protein>
    <recommendedName>
        <fullName evidence="7">Thioredoxin-like fold domain-containing protein</fullName>
    </recommendedName>
</protein>
<dbReference type="InterPro" id="IPR036249">
    <property type="entry name" value="Thioredoxin-like_sf"/>
</dbReference>
<accession>A0A1F6B4H1</accession>
<evidence type="ECO:0000256" key="5">
    <source>
        <dbReference type="ARBA" id="ARBA00023284"/>
    </source>
</evidence>
<evidence type="ECO:0000256" key="4">
    <source>
        <dbReference type="ARBA" id="ARBA00023157"/>
    </source>
</evidence>
<keyword evidence="2" id="KW-0732">Signal</keyword>
<keyword evidence="6" id="KW-0812">Transmembrane</keyword>
<keyword evidence="6" id="KW-1133">Transmembrane helix</keyword>
<evidence type="ECO:0000313" key="8">
    <source>
        <dbReference type="EMBL" id="OGG31854.1"/>
    </source>
</evidence>
<dbReference type="Gene3D" id="3.40.30.10">
    <property type="entry name" value="Glutaredoxin"/>
    <property type="match status" value="1"/>
</dbReference>
<sequence>MPTKKTSNESGANNPMNESPKSVVNYVLVGILVIAAFVIGSLYQKVKYLEGGGVAVKGQGGQTTTTQEQAQAEPEVDLEKVREAFNKSLIKFGDSKSKVLFIEVADPSCPYCHIAAGKNSELNKEAGERFTLVEDGGSYVAPVVEMKKMMDKKQAAFAWLYTNGHGNGEMGSKALYCAYEAGKFWQVHDKLMSNEGYKLLNENVRNDKAKSSEMAQFLSSVFPAKEMKECLDSGKYDSRLQEDSTIASGLGVSGTPGFFVNNTKFAGAYSYKDMESSVDEALK</sequence>
<dbReference type="PANTHER" id="PTHR13887:SF14">
    <property type="entry name" value="DISULFIDE BOND FORMATION PROTEIN D"/>
    <property type="match status" value="1"/>
</dbReference>
<dbReference type="GO" id="GO:0016491">
    <property type="term" value="F:oxidoreductase activity"/>
    <property type="evidence" value="ECO:0007669"/>
    <property type="project" value="UniProtKB-KW"/>
</dbReference>
<comment type="similarity">
    <text evidence="1">Belongs to the thioredoxin family. DsbA subfamily.</text>
</comment>
<dbReference type="InterPro" id="IPR012336">
    <property type="entry name" value="Thioredoxin-like_fold"/>
</dbReference>
<dbReference type="AlphaFoldDB" id="A0A1F6B4H1"/>
<proteinExistence type="inferred from homology"/>
<evidence type="ECO:0000256" key="6">
    <source>
        <dbReference type="SAM" id="Phobius"/>
    </source>
</evidence>
<gene>
    <name evidence="8" type="ORF">A3I51_04470</name>
</gene>
<dbReference type="EMBL" id="MFKA01000041">
    <property type="protein sequence ID" value="OGG31854.1"/>
    <property type="molecule type" value="Genomic_DNA"/>
</dbReference>
<keyword evidence="5" id="KW-0676">Redox-active center</keyword>
<keyword evidence="6" id="KW-0472">Membrane</keyword>
<evidence type="ECO:0000259" key="7">
    <source>
        <dbReference type="Pfam" id="PF13462"/>
    </source>
</evidence>
<dbReference type="Proteomes" id="UP000179209">
    <property type="component" value="Unassembled WGS sequence"/>
</dbReference>
<feature type="transmembrane region" description="Helical" evidence="6">
    <location>
        <begin position="23"/>
        <end position="43"/>
    </location>
</feature>
<comment type="caution">
    <text evidence="8">The sequence shown here is derived from an EMBL/GenBank/DDBJ whole genome shotgun (WGS) entry which is preliminary data.</text>
</comment>
<dbReference type="PANTHER" id="PTHR13887">
    <property type="entry name" value="GLUTATHIONE S-TRANSFERASE KAPPA"/>
    <property type="match status" value="1"/>
</dbReference>
<dbReference type="SUPFAM" id="SSF52833">
    <property type="entry name" value="Thioredoxin-like"/>
    <property type="match status" value="1"/>
</dbReference>
<dbReference type="Pfam" id="PF13462">
    <property type="entry name" value="Thioredoxin_4"/>
    <property type="match status" value="1"/>
</dbReference>